<dbReference type="PANTHER" id="PTHR11227">
    <property type="entry name" value="WD-REPEAT PROTEIN INTERACTING WITH PHOSPHOINOSIDES WIPI -RELATED"/>
    <property type="match status" value="1"/>
</dbReference>
<gene>
    <name evidence="15" type="ORF">F5878DRAFT_602645</name>
</gene>
<evidence type="ECO:0000256" key="2">
    <source>
        <dbReference type="ARBA" id="ARBA00004481"/>
    </source>
</evidence>
<evidence type="ECO:0000256" key="8">
    <source>
        <dbReference type="ARBA" id="ARBA00022753"/>
    </source>
</evidence>
<keyword evidence="5" id="KW-0926">Vacuole</keyword>
<keyword evidence="9" id="KW-0653">Protein transport</keyword>
<name>A0AA38PJQ0_9AGAR</name>
<accession>A0AA38PJQ0</accession>
<dbReference type="GO" id="GO:0005774">
    <property type="term" value="C:vacuolar membrane"/>
    <property type="evidence" value="ECO:0007669"/>
    <property type="project" value="UniProtKB-SubCell"/>
</dbReference>
<evidence type="ECO:0000256" key="13">
    <source>
        <dbReference type="ARBA" id="ARBA00039247"/>
    </source>
</evidence>
<comment type="caution">
    <text evidence="15">The sequence shown here is derived from an EMBL/GenBank/DDBJ whole genome shotgun (WGS) entry which is preliminary data.</text>
</comment>
<evidence type="ECO:0000256" key="14">
    <source>
        <dbReference type="SAM" id="MobiDB-lite"/>
    </source>
</evidence>
<dbReference type="Proteomes" id="UP001163846">
    <property type="component" value="Unassembled WGS sequence"/>
</dbReference>
<dbReference type="GO" id="GO:0015031">
    <property type="term" value="P:protein transport"/>
    <property type="evidence" value="ECO:0007669"/>
    <property type="project" value="UniProtKB-KW"/>
</dbReference>
<feature type="region of interest" description="Disordered" evidence="14">
    <location>
        <begin position="151"/>
        <end position="174"/>
    </location>
</feature>
<evidence type="ECO:0000256" key="6">
    <source>
        <dbReference type="ARBA" id="ARBA00022574"/>
    </source>
</evidence>
<dbReference type="InterPro" id="IPR001680">
    <property type="entry name" value="WD40_rpt"/>
</dbReference>
<evidence type="ECO:0000256" key="4">
    <source>
        <dbReference type="ARBA" id="ARBA00022448"/>
    </source>
</evidence>
<comment type="similarity">
    <text evidence="12">Belongs to the WD repeat PROPPIN family.</text>
</comment>
<keyword evidence="8" id="KW-0967">Endosome</keyword>
<evidence type="ECO:0000256" key="12">
    <source>
        <dbReference type="ARBA" id="ARBA00025740"/>
    </source>
</evidence>
<evidence type="ECO:0000256" key="3">
    <source>
        <dbReference type="ARBA" id="ARBA00004623"/>
    </source>
</evidence>
<evidence type="ECO:0000256" key="5">
    <source>
        <dbReference type="ARBA" id="ARBA00022554"/>
    </source>
</evidence>
<dbReference type="GO" id="GO:0010008">
    <property type="term" value="C:endosome membrane"/>
    <property type="evidence" value="ECO:0007669"/>
    <property type="project" value="UniProtKB-SubCell"/>
</dbReference>
<keyword evidence="11" id="KW-0472">Membrane</keyword>
<evidence type="ECO:0000313" key="16">
    <source>
        <dbReference type="Proteomes" id="UP001163846"/>
    </source>
</evidence>
<dbReference type="SUPFAM" id="SSF50978">
    <property type="entry name" value="WD40 repeat-like"/>
    <property type="match status" value="1"/>
</dbReference>
<dbReference type="SMART" id="SM00320">
    <property type="entry name" value="WD40"/>
    <property type="match status" value="2"/>
</dbReference>
<comment type="subcellular location">
    <subcellularLocation>
        <location evidence="2">Endosome membrane</location>
        <topology evidence="2">Peripheral membrane protein</topology>
    </subcellularLocation>
    <subcellularLocation>
        <location evidence="3">Preautophagosomal structure membrane</location>
        <topology evidence="3">Peripheral membrane protein</topology>
    </subcellularLocation>
    <subcellularLocation>
        <location evidence="1">Vacuole membrane</location>
        <topology evidence="1">Peripheral membrane protein</topology>
    </subcellularLocation>
</comment>
<dbReference type="AlphaFoldDB" id="A0AA38PJQ0"/>
<keyword evidence="16" id="KW-1185">Reference proteome</keyword>
<reference evidence="15" key="1">
    <citation type="submission" date="2022-08" db="EMBL/GenBank/DDBJ databases">
        <authorList>
            <consortium name="DOE Joint Genome Institute"/>
            <person name="Min B."/>
            <person name="Riley R."/>
            <person name="Sierra-Patev S."/>
            <person name="Naranjo-Ortiz M."/>
            <person name="Looney B."/>
            <person name="Konkel Z."/>
            <person name="Slot J.C."/>
            <person name="Sakamoto Y."/>
            <person name="Steenwyk J.L."/>
            <person name="Rokas A."/>
            <person name="Carro J."/>
            <person name="Camarero S."/>
            <person name="Ferreira P."/>
            <person name="Molpeceres G."/>
            <person name="Ruiz-Duenas F.J."/>
            <person name="Serrano A."/>
            <person name="Henrissat B."/>
            <person name="Drula E."/>
            <person name="Hughes K.W."/>
            <person name="Mata J.L."/>
            <person name="Ishikawa N.K."/>
            <person name="Vargas-Isla R."/>
            <person name="Ushijima S."/>
            <person name="Smith C.A."/>
            <person name="Ahrendt S."/>
            <person name="Andreopoulos W."/>
            <person name="He G."/>
            <person name="Labutti K."/>
            <person name="Lipzen A."/>
            <person name="Ng V."/>
            <person name="Sandor L."/>
            <person name="Barry K."/>
            <person name="Martinez A.T."/>
            <person name="Xiao Y."/>
            <person name="Gibbons J.G."/>
            <person name="Terashima K."/>
            <person name="Hibbett D.S."/>
            <person name="Grigoriev I.V."/>
        </authorList>
    </citation>
    <scope>NUCLEOTIDE SEQUENCE</scope>
    <source>
        <strain evidence="15">TFB9207</strain>
    </source>
</reference>
<evidence type="ECO:0000256" key="10">
    <source>
        <dbReference type="ARBA" id="ARBA00023006"/>
    </source>
</evidence>
<dbReference type="EMBL" id="MU805958">
    <property type="protein sequence ID" value="KAJ3844203.1"/>
    <property type="molecule type" value="Genomic_DNA"/>
</dbReference>
<dbReference type="GO" id="GO:0034045">
    <property type="term" value="C:phagophore assembly site membrane"/>
    <property type="evidence" value="ECO:0007669"/>
    <property type="project" value="UniProtKB-SubCell"/>
</dbReference>
<keyword evidence="7" id="KW-0677">Repeat</keyword>
<dbReference type="Gene3D" id="2.130.10.10">
    <property type="entry name" value="YVTN repeat-like/Quinoprotein amine dehydrogenase"/>
    <property type="match status" value="1"/>
</dbReference>
<protein>
    <recommendedName>
        <fullName evidence="13">Autophagy-related protein 18</fullName>
    </recommendedName>
</protein>
<dbReference type="GO" id="GO:0006914">
    <property type="term" value="P:autophagy"/>
    <property type="evidence" value="ECO:0007669"/>
    <property type="project" value="UniProtKB-KW"/>
</dbReference>
<proteinExistence type="inferred from homology"/>
<keyword evidence="6" id="KW-0853">WD repeat</keyword>
<evidence type="ECO:0000313" key="15">
    <source>
        <dbReference type="EMBL" id="KAJ3844203.1"/>
    </source>
</evidence>
<dbReference type="InterPro" id="IPR036322">
    <property type="entry name" value="WD40_repeat_dom_sf"/>
</dbReference>
<dbReference type="InterPro" id="IPR015943">
    <property type="entry name" value="WD40/YVTN_repeat-like_dom_sf"/>
</dbReference>
<evidence type="ECO:0000256" key="11">
    <source>
        <dbReference type="ARBA" id="ARBA00023136"/>
    </source>
</evidence>
<keyword evidence="4" id="KW-0813">Transport</keyword>
<evidence type="ECO:0000256" key="7">
    <source>
        <dbReference type="ARBA" id="ARBA00022737"/>
    </source>
</evidence>
<organism evidence="15 16">
    <name type="scientific">Lentinula raphanica</name>
    <dbReference type="NCBI Taxonomy" id="153919"/>
    <lineage>
        <taxon>Eukaryota</taxon>
        <taxon>Fungi</taxon>
        <taxon>Dikarya</taxon>
        <taxon>Basidiomycota</taxon>
        <taxon>Agaricomycotina</taxon>
        <taxon>Agaricomycetes</taxon>
        <taxon>Agaricomycetidae</taxon>
        <taxon>Agaricales</taxon>
        <taxon>Marasmiineae</taxon>
        <taxon>Omphalotaceae</taxon>
        <taxon>Lentinula</taxon>
    </lineage>
</organism>
<dbReference type="Pfam" id="PF21032">
    <property type="entry name" value="PROPPIN"/>
    <property type="match status" value="2"/>
</dbReference>
<sequence length="420" mass="45262">MAERTNSNMLFANFNQDFSCISVGTRKGYSITNCDPFGRVYTMNDGARGIVEMLFCTSLIALVGAADQPQSSPRKLQIVNTKRQSMICELLFPSSILAVKLNRKTLVIVLETEIYIYDISNMRLLHVIETTPNPEAICALSPSADSSYLAYPSPVPSPSTPGTSGLNSVPPPSSTSQSGDVLLFSTRSLTVANVIQAHKAPISFLSINSTGTLLATSSDKGTVIRVWSIPGAEKLYQFRRGTREAKIYSMNFNAVSSLLAVSSAHDTVHIFKLARGKEASSAGKLSSPSPSSESVDTVEGGVEGGYEAFIEKKKNGGVSSSLRKRSLQVTKTLSHSMGGYLPNTLTEMWEPSRDFAFLRLPSSGARCVVALSGTMPQVMVISSEGYFYSYNIDLENGGECLLMKQYSLLDSGDDSSGLPE</sequence>
<dbReference type="InterPro" id="IPR048720">
    <property type="entry name" value="PROPPIN"/>
</dbReference>
<evidence type="ECO:0000256" key="9">
    <source>
        <dbReference type="ARBA" id="ARBA00022927"/>
    </source>
</evidence>
<keyword evidence="10" id="KW-0072">Autophagy</keyword>
<dbReference type="FunFam" id="2.130.10.10:FF:000965">
    <property type="entry name" value="Autophagy-like protein 18 Atg18"/>
    <property type="match status" value="1"/>
</dbReference>
<evidence type="ECO:0000256" key="1">
    <source>
        <dbReference type="ARBA" id="ARBA00004148"/>
    </source>
</evidence>